<dbReference type="EMBL" id="CP113836">
    <property type="protein sequence ID" value="WAL67779.1"/>
    <property type="molecule type" value="Genomic_DNA"/>
</dbReference>
<dbReference type="SMART" id="SM00886">
    <property type="entry name" value="Dabb"/>
    <property type="match status" value="1"/>
</dbReference>
<protein>
    <submittedName>
        <fullName evidence="2">Dabb family protein</fullName>
    </submittedName>
</protein>
<proteinExistence type="predicted"/>
<gene>
    <name evidence="2" type="ORF">ORV05_08400</name>
</gene>
<dbReference type="Proteomes" id="UP001163203">
    <property type="component" value="Chromosome"/>
</dbReference>
<dbReference type="PROSITE" id="PS51502">
    <property type="entry name" value="S_R_A_B_BARREL"/>
    <property type="match status" value="1"/>
</dbReference>
<organism evidence="2 3">
    <name type="scientific">Amycolatopsis cynarae</name>
    <dbReference type="NCBI Taxonomy" id="2995223"/>
    <lineage>
        <taxon>Bacteria</taxon>
        <taxon>Bacillati</taxon>
        <taxon>Actinomycetota</taxon>
        <taxon>Actinomycetes</taxon>
        <taxon>Pseudonocardiales</taxon>
        <taxon>Pseudonocardiaceae</taxon>
        <taxon>Amycolatopsis</taxon>
    </lineage>
</organism>
<reference evidence="2" key="1">
    <citation type="submission" date="2022-11" db="EMBL/GenBank/DDBJ databases">
        <authorList>
            <person name="Mo P."/>
        </authorList>
    </citation>
    <scope>NUCLEOTIDE SEQUENCE</scope>
    <source>
        <strain evidence="2">HUAS 11-8</strain>
    </source>
</reference>
<dbReference type="InterPro" id="IPR011008">
    <property type="entry name" value="Dimeric_a/b-barrel"/>
</dbReference>
<dbReference type="Pfam" id="PF07876">
    <property type="entry name" value="Dabb"/>
    <property type="match status" value="1"/>
</dbReference>
<evidence type="ECO:0000313" key="3">
    <source>
        <dbReference type="Proteomes" id="UP001163203"/>
    </source>
</evidence>
<evidence type="ECO:0000313" key="2">
    <source>
        <dbReference type="EMBL" id="WAL67779.1"/>
    </source>
</evidence>
<dbReference type="Gene3D" id="3.30.70.100">
    <property type="match status" value="1"/>
</dbReference>
<dbReference type="RefSeq" id="WP_268757874.1">
    <property type="nucleotide sequence ID" value="NZ_CP113836.1"/>
</dbReference>
<dbReference type="SUPFAM" id="SSF54909">
    <property type="entry name" value="Dimeric alpha+beta barrel"/>
    <property type="match status" value="1"/>
</dbReference>
<accession>A0ABY7B8P2</accession>
<sequence>MIRHVVTFALKEDTSADDLREVEEALGKLPGLIPELVSYEFGRDLGLNAGNGGFAVTALVEKPEYVGSYLDHPEHLRIRHEILGPHVAGKTAVQFAVPDRD</sequence>
<feature type="domain" description="Stress-response A/B barrel" evidence="1">
    <location>
        <begin position="2"/>
        <end position="95"/>
    </location>
</feature>
<keyword evidence="3" id="KW-1185">Reference proteome</keyword>
<evidence type="ECO:0000259" key="1">
    <source>
        <dbReference type="PROSITE" id="PS51502"/>
    </source>
</evidence>
<name>A0ABY7B8P2_9PSEU</name>
<dbReference type="InterPro" id="IPR013097">
    <property type="entry name" value="Dabb"/>
</dbReference>